<evidence type="ECO:0000256" key="1">
    <source>
        <dbReference type="ARBA" id="ARBA00022448"/>
    </source>
</evidence>
<evidence type="ECO:0000313" key="4">
    <source>
        <dbReference type="Proteomes" id="UP000789342"/>
    </source>
</evidence>
<dbReference type="FunFam" id="1.10.3520.10:FF:000001">
    <property type="entry name" value="Pleckstrin domain-containing family A member 8"/>
    <property type="match status" value="1"/>
</dbReference>
<evidence type="ECO:0000259" key="2">
    <source>
        <dbReference type="Pfam" id="PF08718"/>
    </source>
</evidence>
<dbReference type="AlphaFoldDB" id="A0A9N9DPD3"/>
<proteinExistence type="predicted"/>
<name>A0A9N9DPD3_9GLOM</name>
<gene>
    <name evidence="3" type="ORF">AMORRO_LOCUS9615</name>
</gene>
<organism evidence="3 4">
    <name type="scientific">Acaulospora morrowiae</name>
    <dbReference type="NCBI Taxonomy" id="94023"/>
    <lineage>
        <taxon>Eukaryota</taxon>
        <taxon>Fungi</taxon>
        <taxon>Fungi incertae sedis</taxon>
        <taxon>Mucoromycota</taxon>
        <taxon>Glomeromycotina</taxon>
        <taxon>Glomeromycetes</taxon>
        <taxon>Diversisporales</taxon>
        <taxon>Acaulosporaceae</taxon>
        <taxon>Acaulospora</taxon>
    </lineage>
</organism>
<comment type="caution">
    <text evidence="3">The sequence shown here is derived from an EMBL/GenBank/DDBJ whole genome shotgun (WGS) entry which is preliminary data.</text>
</comment>
<dbReference type="GO" id="GO:1902388">
    <property type="term" value="F:ceramide 1-phosphate transfer activity"/>
    <property type="evidence" value="ECO:0007669"/>
    <property type="project" value="TreeGrafter"/>
</dbReference>
<dbReference type="PANTHER" id="PTHR10219:SF25">
    <property type="entry name" value="PLECKSTRIN HOMOLOGY DOMAIN-CONTAINING FAMILY A MEMBER 8"/>
    <property type="match status" value="1"/>
</dbReference>
<sequence length="198" mass="22765">MSVTYFDTLRKNYADVPITEDGIGTEAFLEATEGLVRLFDLLGSAAFNVVQSDMNGNIKKIRERYEHDFEKSRTLEMLVINEQGEKKRIATEGLLWLKRGLEFTSVALRRSKSNKDEELSASFTQAYGLTLKKHHSFVVRPVFGLAMKAVPYRAEFFKKLGDDEVKINEQYEIWLQALEKIVVKLNQFYVTGSYDKGF</sequence>
<keyword evidence="4" id="KW-1185">Reference proteome</keyword>
<dbReference type="OrthoDB" id="205255at2759"/>
<dbReference type="InterPro" id="IPR014830">
    <property type="entry name" value="Glycolipid_transfer_prot_dom"/>
</dbReference>
<dbReference type="SUPFAM" id="SSF110004">
    <property type="entry name" value="Glycolipid transfer protein, GLTP"/>
    <property type="match status" value="1"/>
</dbReference>
<evidence type="ECO:0000313" key="3">
    <source>
        <dbReference type="EMBL" id="CAG8643197.1"/>
    </source>
</evidence>
<dbReference type="PANTHER" id="PTHR10219">
    <property type="entry name" value="GLYCOLIPID TRANSFER PROTEIN-RELATED"/>
    <property type="match status" value="1"/>
</dbReference>
<dbReference type="Pfam" id="PF08718">
    <property type="entry name" value="GLTP"/>
    <property type="match status" value="1"/>
</dbReference>
<protein>
    <submittedName>
        <fullName evidence="3">9310_t:CDS:1</fullName>
    </submittedName>
</protein>
<dbReference type="InterPro" id="IPR036497">
    <property type="entry name" value="GLTP_sf"/>
</dbReference>
<dbReference type="Proteomes" id="UP000789342">
    <property type="component" value="Unassembled WGS sequence"/>
</dbReference>
<accession>A0A9N9DPD3</accession>
<dbReference type="GO" id="GO:1902387">
    <property type="term" value="F:ceramide 1-phosphate binding"/>
    <property type="evidence" value="ECO:0007669"/>
    <property type="project" value="TreeGrafter"/>
</dbReference>
<dbReference type="EMBL" id="CAJVPV010009590">
    <property type="protein sequence ID" value="CAG8643197.1"/>
    <property type="molecule type" value="Genomic_DNA"/>
</dbReference>
<feature type="domain" description="Glycolipid transfer protein" evidence="2">
    <location>
        <begin position="24"/>
        <end position="161"/>
    </location>
</feature>
<dbReference type="Gene3D" id="1.10.3520.10">
    <property type="entry name" value="Glycolipid transfer protein"/>
    <property type="match status" value="1"/>
</dbReference>
<keyword evidence="1" id="KW-0813">Transport</keyword>
<dbReference type="GO" id="GO:0005829">
    <property type="term" value="C:cytosol"/>
    <property type="evidence" value="ECO:0007669"/>
    <property type="project" value="TreeGrafter"/>
</dbReference>
<reference evidence="3" key="1">
    <citation type="submission" date="2021-06" db="EMBL/GenBank/DDBJ databases">
        <authorList>
            <person name="Kallberg Y."/>
            <person name="Tangrot J."/>
            <person name="Rosling A."/>
        </authorList>
    </citation>
    <scope>NUCLEOTIDE SEQUENCE</scope>
    <source>
        <strain evidence="3">CL551</strain>
    </source>
</reference>
<dbReference type="GO" id="GO:0016020">
    <property type="term" value="C:membrane"/>
    <property type="evidence" value="ECO:0007669"/>
    <property type="project" value="TreeGrafter"/>
</dbReference>